<feature type="signal peptide" evidence="1">
    <location>
        <begin position="1"/>
        <end position="22"/>
    </location>
</feature>
<sequence>MWKKFICALVLAAFLGLQTVNGLYCYTCDSPSSCRSPTSQYCDVNTANTTSAWLRRLHSNVPRTVGNNFKCLNLTYYYPQNNVKTQEILGCYFSSISVCYLFRNANNSYDWEKSCYTCGNDNCNHRNPAGTLSKSSFTIMSSALLLILAKIFK</sequence>
<feature type="chain" id="PRO_5019738574" description="Protein quiver" evidence="1">
    <location>
        <begin position="23"/>
        <end position="153"/>
    </location>
</feature>
<organism evidence="2 3">
    <name type="scientific">Drosophila navojoa</name>
    <name type="common">Fruit fly</name>
    <dbReference type="NCBI Taxonomy" id="7232"/>
    <lineage>
        <taxon>Eukaryota</taxon>
        <taxon>Metazoa</taxon>
        <taxon>Ecdysozoa</taxon>
        <taxon>Arthropoda</taxon>
        <taxon>Hexapoda</taxon>
        <taxon>Insecta</taxon>
        <taxon>Pterygota</taxon>
        <taxon>Neoptera</taxon>
        <taxon>Endopterygota</taxon>
        <taxon>Diptera</taxon>
        <taxon>Brachycera</taxon>
        <taxon>Muscomorpha</taxon>
        <taxon>Ephydroidea</taxon>
        <taxon>Drosophilidae</taxon>
        <taxon>Drosophila</taxon>
    </lineage>
</organism>
<keyword evidence="1" id="KW-0732">Signal</keyword>
<comment type="caution">
    <text evidence="2">The sequence shown here is derived from an EMBL/GenBank/DDBJ whole genome shotgun (WGS) entry which is preliminary data.</text>
</comment>
<gene>
    <name evidence="2" type="ORF">AWZ03_011958</name>
</gene>
<evidence type="ECO:0008006" key="4">
    <source>
        <dbReference type="Google" id="ProtNLM"/>
    </source>
</evidence>
<keyword evidence="3" id="KW-1185">Reference proteome</keyword>
<evidence type="ECO:0000313" key="3">
    <source>
        <dbReference type="Proteomes" id="UP000295192"/>
    </source>
</evidence>
<dbReference type="OMA" id="CYLFRNA"/>
<dbReference type="EMBL" id="LSRL02000325">
    <property type="protein sequence ID" value="TDG41632.1"/>
    <property type="molecule type" value="Genomic_DNA"/>
</dbReference>
<evidence type="ECO:0000313" key="2">
    <source>
        <dbReference type="EMBL" id="TDG41632.1"/>
    </source>
</evidence>
<dbReference type="AlphaFoldDB" id="A0A484B070"/>
<accession>A0A484B070</accession>
<name>A0A484B070_DRONA</name>
<dbReference type="OrthoDB" id="7854956at2759"/>
<proteinExistence type="predicted"/>
<protein>
    <recommendedName>
        <fullName evidence="4">Protein quiver</fullName>
    </recommendedName>
</protein>
<evidence type="ECO:0000256" key="1">
    <source>
        <dbReference type="SAM" id="SignalP"/>
    </source>
</evidence>
<reference evidence="2 3" key="1">
    <citation type="journal article" date="2019" name="J. Hered.">
        <title>An Improved Genome Assembly for Drosophila navojoa, the Basal Species in the mojavensis Cluster.</title>
        <authorList>
            <person name="Vanderlinde T."/>
            <person name="Dupim E.G."/>
            <person name="Nazario-Yepiz N.O."/>
            <person name="Carvalho A.B."/>
        </authorList>
    </citation>
    <scope>NUCLEOTIDE SEQUENCE [LARGE SCALE GENOMIC DNA]</scope>
    <source>
        <strain evidence="2">Navoj_Jal97</strain>
        <tissue evidence="2">Whole organism</tissue>
    </source>
</reference>
<dbReference type="Proteomes" id="UP000295192">
    <property type="component" value="Unassembled WGS sequence"/>
</dbReference>